<evidence type="ECO:0000256" key="3">
    <source>
        <dbReference type="ARBA" id="ARBA00022989"/>
    </source>
</evidence>
<feature type="transmembrane region" description="Helical" evidence="5">
    <location>
        <begin position="6"/>
        <end position="24"/>
    </location>
</feature>
<feature type="domain" description="NfeD-like C-terminal" evidence="6">
    <location>
        <begin position="93"/>
        <end position="146"/>
    </location>
</feature>
<dbReference type="PANTHER" id="PTHR33507">
    <property type="entry name" value="INNER MEMBRANE PROTEIN YBBJ"/>
    <property type="match status" value="1"/>
</dbReference>
<dbReference type="EMBL" id="UOFA01000226">
    <property type="protein sequence ID" value="VAW45761.1"/>
    <property type="molecule type" value="Genomic_DNA"/>
</dbReference>
<feature type="transmembrane region" description="Helical" evidence="5">
    <location>
        <begin position="56"/>
        <end position="75"/>
    </location>
</feature>
<sequence length="153" mass="17260">MIMDFLVALTPWHWLTAAVLLLVIEMLVGSYYLLWVSFAAFLVAIMQWIFGIGWGAQMVIFTVVAILSVVAWYIYDKKRDKTSTRPNLNKRGHQYIGRTFQLSNAIINGVGKIKVDDSTWKVQGKDAPIDTAVRVKDIDGTELIVEILGEIKS</sequence>
<comment type="subcellular location">
    <subcellularLocation>
        <location evidence="1">Membrane</location>
        <topology evidence="1">Multi-pass membrane protein</topology>
    </subcellularLocation>
</comment>
<dbReference type="PANTHER" id="PTHR33507:SF3">
    <property type="entry name" value="INNER MEMBRANE PROTEIN YBBJ"/>
    <property type="match status" value="1"/>
</dbReference>
<gene>
    <name evidence="7" type="ORF">MNBD_GAMMA02-968</name>
</gene>
<proteinExistence type="predicted"/>
<dbReference type="Gene3D" id="2.40.50.140">
    <property type="entry name" value="Nucleic acid-binding proteins"/>
    <property type="match status" value="1"/>
</dbReference>
<evidence type="ECO:0000256" key="2">
    <source>
        <dbReference type="ARBA" id="ARBA00022692"/>
    </source>
</evidence>
<keyword evidence="3 5" id="KW-1133">Transmembrane helix</keyword>
<dbReference type="InterPro" id="IPR052165">
    <property type="entry name" value="Membrane_assoc_protease"/>
</dbReference>
<keyword evidence="4 5" id="KW-0472">Membrane</keyword>
<dbReference type="GO" id="GO:0005886">
    <property type="term" value="C:plasma membrane"/>
    <property type="evidence" value="ECO:0007669"/>
    <property type="project" value="TreeGrafter"/>
</dbReference>
<dbReference type="AlphaFoldDB" id="A0A3B0VS62"/>
<keyword evidence="2 5" id="KW-0812">Transmembrane</keyword>
<dbReference type="Pfam" id="PF01957">
    <property type="entry name" value="NfeD"/>
    <property type="match status" value="1"/>
</dbReference>
<protein>
    <recommendedName>
        <fullName evidence="6">NfeD-like C-terminal domain-containing protein</fullName>
    </recommendedName>
</protein>
<evidence type="ECO:0000259" key="6">
    <source>
        <dbReference type="Pfam" id="PF01957"/>
    </source>
</evidence>
<accession>A0A3B0VS62</accession>
<evidence type="ECO:0000256" key="1">
    <source>
        <dbReference type="ARBA" id="ARBA00004141"/>
    </source>
</evidence>
<evidence type="ECO:0000313" key="7">
    <source>
        <dbReference type="EMBL" id="VAW45761.1"/>
    </source>
</evidence>
<dbReference type="InterPro" id="IPR002810">
    <property type="entry name" value="NfeD-like_C"/>
</dbReference>
<evidence type="ECO:0000256" key="4">
    <source>
        <dbReference type="ARBA" id="ARBA00023136"/>
    </source>
</evidence>
<reference evidence="7" key="1">
    <citation type="submission" date="2018-06" db="EMBL/GenBank/DDBJ databases">
        <authorList>
            <person name="Zhirakovskaya E."/>
        </authorList>
    </citation>
    <scope>NUCLEOTIDE SEQUENCE</scope>
</reference>
<name>A0A3B0VS62_9ZZZZ</name>
<feature type="transmembrane region" description="Helical" evidence="5">
    <location>
        <begin position="31"/>
        <end position="50"/>
    </location>
</feature>
<dbReference type="InterPro" id="IPR012340">
    <property type="entry name" value="NA-bd_OB-fold"/>
</dbReference>
<evidence type="ECO:0000256" key="5">
    <source>
        <dbReference type="SAM" id="Phobius"/>
    </source>
</evidence>
<organism evidence="7">
    <name type="scientific">hydrothermal vent metagenome</name>
    <dbReference type="NCBI Taxonomy" id="652676"/>
    <lineage>
        <taxon>unclassified sequences</taxon>
        <taxon>metagenomes</taxon>
        <taxon>ecological metagenomes</taxon>
    </lineage>
</organism>